<dbReference type="AlphaFoldDB" id="Q8X3M1"/>
<organism evidence="1 2">
    <name type="scientific">Escherichia coli O157:H7</name>
    <dbReference type="NCBI Taxonomy" id="83334"/>
    <lineage>
        <taxon>Bacteria</taxon>
        <taxon>Pseudomonadati</taxon>
        <taxon>Pseudomonadota</taxon>
        <taxon>Gammaproteobacteria</taxon>
        <taxon>Enterobacterales</taxon>
        <taxon>Enterobacteriaceae</taxon>
        <taxon>Escherichia</taxon>
    </lineage>
</organism>
<accession>Q8X3M1</accession>
<name>Q8X3M1_ECO57</name>
<dbReference type="Proteomes" id="UP000002519">
    <property type="component" value="Chromosome"/>
</dbReference>
<reference evidence="1 2" key="1">
    <citation type="journal article" date="2001" name="Nature">
        <title>Genome sequence of enterohaemorrhagic Escherichia coli O157:H7.</title>
        <authorList>
            <person name="Perna N.T."/>
            <person name="Plunkett G.III."/>
            <person name="Burland V."/>
            <person name="Mau B."/>
            <person name="Glasner J.D."/>
            <person name="Rose D.J."/>
            <person name="Mayhew G.F."/>
            <person name="Evans P.S."/>
            <person name="Gregor J."/>
            <person name="Kirkpatrick H.A."/>
            <person name="Posfai G."/>
            <person name="Hackett J."/>
            <person name="Klink S."/>
            <person name="Boutin A."/>
            <person name="Shao Y."/>
            <person name="Miller L."/>
            <person name="Grotbeck E.J."/>
            <person name="Davis N.W."/>
            <person name="Lim A."/>
            <person name="Dimalanta E."/>
            <person name="Potamousis K."/>
            <person name="Apodaca J."/>
            <person name="Anantharaman T.S."/>
            <person name="Lin J."/>
            <person name="Yen G."/>
            <person name="Schwartz D.C."/>
            <person name="Welch R.A."/>
            <person name="Blattner F.R."/>
        </authorList>
    </citation>
    <scope>NUCLEOTIDE SEQUENCE [LARGE SCALE GENOMIC DNA]</scope>
    <source>
        <strain evidence="2">O157:H7 / EDL933 / ATCC 700927 / EHEC</strain>
    </source>
</reference>
<dbReference type="EMBL" id="AE005174">
    <property type="protein sequence ID" value="AAG57969.1"/>
    <property type="molecule type" value="Genomic_DNA"/>
</dbReference>
<proteinExistence type="predicted"/>
<evidence type="ECO:0000313" key="2">
    <source>
        <dbReference type="Proteomes" id="UP000002519"/>
    </source>
</evidence>
<sequence length="44" mass="5076">MIKILELDYIKIIKPEPVSYESSGFVKTELFIAKECVSHIFSTK</sequence>
<dbReference type="PIR" id="E85938">
    <property type="entry name" value="E85938"/>
</dbReference>
<protein>
    <submittedName>
        <fullName evidence="1">Uncharacterized protein</fullName>
    </submittedName>
</protein>
<dbReference type="KEGG" id="ece:Z4177"/>
<gene>
    <name evidence="1" type="ordered locus">Z4177</name>
</gene>
<evidence type="ECO:0000313" key="1">
    <source>
        <dbReference type="EMBL" id="AAG57969.1"/>
    </source>
</evidence>